<sequence>MKTDVNAQERSTTFMQNFAAILQQVVGSSVSAKLNTCGEGTAVRNSVVIRTTSGKLCGSFRSTPYEVHVGLVKYIDYKNMRSEKIVLPTNKEQSLSFAELPLLKRKEYESEKELRAFIISYPPEKEGTTEKGEIKELDLDRGKIDEGIDVEAEVDILIKELVISSSGARRFEPVFQHLIEKYNYNLEITVSPLSRGLYEN</sequence>
<name>A0A7C1GRE0_9BACT</name>
<dbReference type="EMBL" id="DSBT01000050">
    <property type="protein sequence ID" value="HDP76861.1"/>
    <property type="molecule type" value="Genomic_DNA"/>
</dbReference>
<organism evidence="1">
    <name type="scientific">Mesotoga infera</name>
    <dbReference type="NCBI Taxonomy" id="1236046"/>
    <lineage>
        <taxon>Bacteria</taxon>
        <taxon>Thermotogati</taxon>
        <taxon>Thermotogota</taxon>
        <taxon>Thermotogae</taxon>
        <taxon>Kosmotogales</taxon>
        <taxon>Kosmotogaceae</taxon>
        <taxon>Mesotoga</taxon>
    </lineage>
</organism>
<reference evidence="1" key="1">
    <citation type="journal article" date="2020" name="mSystems">
        <title>Genome- and Community-Level Interaction Insights into Carbon Utilization and Element Cycling Functions of Hydrothermarchaeota in Hydrothermal Sediment.</title>
        <authorList>
            <person name="Zhou Z."/>
            <person name="Liu Y."/>
            <person name="Xu W."/>
            <person name="Pan J."/>
            <person name="Luo Z.H."/>
            <person name="Li M."/>
        </authorList>
    </citation>
    <scope>NUCLEOTIDE SEQUENCE [LARGE SCALE GENOMIC DNA]</scope>
    <source>
        <strain evidence="1">SpSt-1179</strain>
    </source>
</reference>
<comment type="caution">
    <text evidence="1">The sequence shown here is derived from an EMBL/GenBank/DDBJ whole genome shotgun (WGS) entry which is preliminary data.</text>
</comment>
<gene>
    <name evidence="1" type="ORF">ENN47_01485</name>
</gene>
<evidence type="ECO:0000313" key="1">
    <source>
        <dbReference type="EMBL" id="HDP76861.1"/>
    </source>
</evidence>
<protein>
    <submittedName>
        <fullName evidence="1">Uncharacterized protein</fullName>
    </submittedName>
</protein>
<accession>A0A7C1GRE0</accession>
<proteinExistence type="predicted"/>
<dbReference type="AlphaFoldDB" id="A0A7C1GRE0"/>
<dbReference type="Proteomes" id="UP000886198">
    <property type="component" value="Unassembled WGS sequence"/>
</dbReference>